<organism evidence="1 2">
    <name type="scientific">Ixodes persulcatus</name>
    <name type="common">Taiga tick</name>
    <dbReference type="NCBI Taxonomy" id="34615"/>
    <lineage>
        <taxon>Eukaryota</taxon>
        <taxon>Metazoa</taxon>
        <taxon>Ecdysozoa</taxon>
        <taxon>Arthropoda</taxon>
        <taxon>Chelicerata</taxon>
        <taxon>Arachnida</taxon>
        <taxon>Acari</taxon>
        <taxon>Parasitiformes</taxon>
        <taxon>Ixodida</taxon>
        <taxon>Ixodoidea</taxon>
        <taxon>Ixodidae</taxon>
        <taxon>Ixodinae</taxon>
        <taxon>Ixodes</taxon>
    </lineage>
</organism>
<gene>
    <name evidence="1" type="ORF">HPB47_026623</name>
</gene>
<accession>A0AC60R0A1</accession>
<evidence type="ECO:0000313" key="1">
    <source>
        <dbReference type="EMBL" id="KAG0445067.1"/>
    </source>
</evidence>
<name>A0AC60R0A1_IXOPE</name>
<dbReference type="Proteomes" id="UP000805193">
    <property type="component" value="Unassembled WGS sequence"/>
</dbReference>
<keyword evidence="2" id="KW-1185">Reference proteome</keyword>
<reference evidence="1 2" key="1">
    <citation type="journal article" date="2020" name="Cell">
        <title>Large-Scale Comparative Analyses of Tick Genomes Elucidate Their Genetic Diversity and Vector Capacities.</title>
        <authorList>
            <consortium name="Tick Genome and Microbiome Consortium (TIGMIC)"/>
            <person name="Jia N."/>
            <person name="Wang J."/>
            <person name="Shi W."/>
            <person name="Du L."/>
            <person name="Sun Y."/>
            <person name="Zhan W."/>
            <person name="Jiang J.F."/>
            <person name="Wang Q."/>
            <person name="Zhang B."/>
            <person name="Ji P."/>
            <person name="Bell-Sakyi L."/>
            <person name="Cui X.M."/>
            <person name="Yuan T.T."/>
            <person name="Jiang B.G."/>
            <person name="Yang W.F."/>
            <person name="Lam T.T."/>
            <person name="Chang Q.C."/>
            <person name="Ding S.J."/>
            <person name="Wang X.J."/>
            <person name="Zhu J.G."/>
            <person name="Ruan X.D."/>
            <person name="Zhao L."/>
            <person name="Wei J.T."/>
            <person name="Ye R.Z."/>
            <person name="Que T.C."/>
            <person name="Du C.H."/>
            <person name="Zhou Y.H."/>
            <person name="Cheng J.X."/>
            <person name="Dai P.F."/>
            <person name="Guo W.B."/>
            <person name="Han X.H."/>
            <person name="Huang E.J."/>
            <person name="Li L.F."/>
            <person name="Wei W."/>
            <person name="Gao Y.C."/>
            <person name="Liu J.Z."/>
            <person name="Shao H.Z."/>
            <person name="Wang X."/>
            <person name="Wang C.C."/>
            <person name="Yang T.C."/>
            <person name="Huo Q.B."/>
            <person name="Li W."/>
            <person name="Chen H.Y."/>
            <person name="Chen S.E."/>
            <person name="Zhou L.G."/>
            <person name="Ni X.B."/>
            <person name="Tian J.H."/>
            <person name="Sheng Y."/>
            <person name="Liu T."/>
            <person name="Pan Y.S."/>
            <person name="Xia L.Y."/>
            <person name="Li J."/>
            <person name="Zhao F."/>
            <person name="Cao W.C."/>
        </authorList>
    </citation>
    <scope>NUCLEOTIDE SEQUENCE [LARGE SCALE GENOMIC DNA]</scope>
    <source>
        <strain evidence="1">Iper-2018</strain>
    </source>
</reference>
<dbReference type="EMBL" id="JABSTQ010000973">
    <property type="protein sequence ID" value="KAG0445067.1"/>
    <property type="molecule type" value="Genomic_DNA"/>
</dbReference>
<comment type="caution">
    <text evidence="1">The sequence shown here is derived from an EMBL/GenBank/DDBJ whole genome shotgun (WGS) entry which is preliminary data.</text>
</comment>
<sequence length="132" mass="15138">MGSGENINGESSSGPTRGELREAAGRGGHESDFGQELRDVIFDALRMTQDECEQRFHVVRKQEKESWTQFSTDLNAMFGYYMESRKVEAMNDLRQLIISDRLKHIPNPQIRSPAAPQESNLGLLRAKRKRYH</sequence>
<proteinExistence type="predicted"/>
<protein>
    <submittedName>
        <fullName evidence="1">Uncharacterized protein</fullName>
    </submittedName>
</protein>
<evidence type="ECO:0000313" key="2">
    <source>
        <dbReference type="Proteomes" id="UP000805193"/>
    </source>
</evidence>